<keyword evidence="2 4" id="KW-0863">Zinc-finger</keyword>
<dbReference type="Proteomes" id="UP000001593">
    <property type="component" value="Unassembled WGS sequence"/>
</dbReference>
<dbReference type="Gene3D" id="3.30.160.60">
    <property type="entry name" value="Classic Zinc Finger"/>
    <property type="match status" value="2"/>
</dbReference>
<evidence type="ECO:0000259" key="5">
    <source>
        <dbReference type="PROSITE" id="PS50157"/>
    </source>
</evidence>
<dbReference type="HOGENOM" id="CLU_002678_42_18_1"/>
<accession>A7RKH2</accession>
<evidence type="ECO:0000313" key="7">
    <source>
        <dbReference type="Proteomes" id="UP000001593"/>
    </source>
</evidence>
<proteinExistence type="predicted"/>
<dbReference type="eggNOG" id="KOG1721">
    <property type="taxonomic scope" value="Eukaryota"/>
</dbReference>
<dbReference type="PROSITE" id="PS00028">
    <property type="entry name" value="ZINC_FINGER_C2H2_1"/>
    <property type="match status" value="2"/>
</dbReference>
<dbReference type="AlphaFoldDB" id="A7RKH2"/>
<evidence type="ECO:0000256" key="1">
    <source>
        <dbReference type="ARBA" id="ARBA00022723"/>
    </source>
</evidence>
<protein>
    <recommendedName>
        <fullName evidence="5">C2H2-type domain-containing protein</fullName>
    </recommendedName>
</protein>
<gene>
    <name evidence="6" type="ORF">NEMVEDRAFT_v1g84782</name>
</gene>
<keyword evidence="7" id="KW-1185">Reference proteome</keyword>
<evidence type="ECO:0000256" key="2">
    <source>
        <dbReference type="ARBA" id="ARBA00022771"/>
    </source>
</evidence>
<keyword evidence="1" id="KW-0479">Metal-binding</keyword>
<feature type="domain" description="C2H2-type" evidence="5">
    <location>
        <begin position="35"/>
        <end position="64"/>
    </location>
</feature>
<organism evidence="6 7">
    <name type="scientific">Nematostella vectensis</name>
    <name type="common">Starlet sea anemone</name>
    <dbReference type="NCBI Taxonomy" id="45351"/>
    <lineage>
        <taxon>Eukaryota</taxon>
        <taxon>Metazoa</taxon>
        <taxon>Cnidaria</taxon>
        <taxon>Anthozoa</taxon>
        <taxon>Hexacorallia</taxon>
        <taxon>Actiniaria</taxon>
        <taxon>Edwardsiidae</taxon>
        <taxon>Nematostella</taxon>
    </lineage>
</organism>
<dbReference type="PROSITE" id="PS50157">
    <property type="entry name" value="ZINC_FINGER_C2H2_2"/>
    <property type="match status" value="2"/>
</dbReference>
<dbReference type="STRING" id="45351.A7RKH2"/>
<dbReference type="PANTHER" id="PTHR23235:SF144">
    <property type="entry name" value="C2H2-TYPE DOMAIN-CONTAINING PROTEIN"/>
    <property type="match status" value="1"/>
</dbReference>
<feature type="non-terminal residue" evidence="6">
    <location>
        <position position="1"/>
    </location>
</feature>
<reference evidence="6 7" key="1">
    <citation type="journal article" date="2007" name="Science">
        <title>Sea anemone genome reveals ancestral eumetazoan gene repertoire and genomic organization.</title>
        <authorList>
            <person name="Putnam N.H."/>
            <person name="Srivastava M."/>
            <person name="Hellsten U."/>
            <person name="Dirks B."/>
            <person name="Chapman J."/>
            <person name="Salamov A."/>
            <person name="Terry A."/>
            <person name="Shapiro H."/>
            <person name="Lindquist E."/>
            <person name="Kapitonov V.V."/>
            <person name="Jurka J."/>
            <person name="Genikhovich G."/>
            <person name="Grigoriev I.V."/>
            <person name="Lucas S.M."/>
            <person name="Steele R.E."/>
            <person name="Finnerty J.R."/>
            <person name="Technau U."/>
            <person name="Martindale M.Q."/>
            <person name="Rokhsar D.S."/>
        </authorList>
    </citation>
    <scope>NUCLEOTIDE SEQUENCE [LARGE SCALE GENOMIC DNA]</scope>
    <source>
        <strain evidence="7">CH2 X CH6</strain>
    </source>
</reference>
<dbReference type="EMBL" id="DS469516">
    <property type="protein sequence ID" value="EDO47910.1"/>
    <property type="molecule type" value="Genomic_DNA"/>
</dbReference>
<dbReference type="SMART" id="SM00355">
    <property type="entry name" value="ZnF_C2H2"/>
    <property type="match status" value="2"/>
</dbReference>
<dbReference type="FunFam" id="3.30.160.60:FF:000007">
    <property type="entry name" value="Basic krueppel-like factor 3"/>
    <property type="match status" value="1"/>
</dbReference>
<sequence>GDVAGNTRDFGCYTKLSKQPQITPQKRLPNADKPFYCPWRNCGWKFRRSDELKRHYRRHTGEKPYACPLCGRAFSRSDHRASHMRKLHPNCLTPAN</sequence>
<feature type="domain" description="C2H2-type" evidence="5">
    <location>
        <begin position="65"/>
        <end position="88"/>
    </location>
</feature>
<dbReference type="PhylomeDB" id="A7RKH2"/>
<dbReference type="GO" id="GO:0008270">
    <property type="term" value="F:zinc ion binding"/>
    <property type="evidence" value="ECO:0007669"/>
    <property type="project" value="UniProtKB-KW"/>
</dbReference>
<dbReference type="PANTHER" id="PTHR23235">
    <property type="entry name" value="KRUEPPEL-LIKE TRANSCRIPTION FACTOR"/>
    <property type="match status" value="1"/>
</dbReference>
<name>A7RKH2_NEMVE</name>
<dbReference type="InParanoid" id="A7RKH2"/>
<dbReference type="InterPro" id="IPR036236">
    <property type="entry name" value="Znf_C2H2_sf"/>
</dbReference>
<evidence type="ECO:0000256" key="3">
    <source>
        <dbReference type="ARBA" id="ARBA00022833"/>
    </source>
</evidence>
<dbReference type="InterPro" id="IPR013087">
    <property type="entry name" value="Znf_C2H2_type"/>
</dbReference>
<dbReference type="Pfam" id="PF13465">
    <property type="entry name" value="zf-H2C2_2"/>
    <property type="match status" value="1"/>
</dbReference>
<keyword evidence="3" id="KW-0862">Zinc</keyword>
<dbReference type="SUPFAM" id="SSF57667">
    <property type="entry name" value="beta-beta-alpha zinc fingers"/>
    <property type="match status" value="1"/>
</dbReference>
<evidence type="ECO:0000256" key="4">
    <source>
        <dbReference type="PROSITE-ProRule" id="PRU00042"/>
    </source>
</evidence>
<evidence type="ECO:0000313" key="6">
    <source>
        <dbReference type="EMBL" id="EDO47910.1"/>
    </source>
</evidence>